<gene>
    <name evidence="1" type="ORF">AAG747_21210</name>
</gene>
<keyword evidence="2" id="KW-1185">Reference proteome</keyword>
<evidence type="ECO:0000313" key="2">
    <source>
        <dbReference type="Proteomes" id="UP001403385"/>
    </source>
</evidence>
<dbReference type="Proteomes" id="UP001403385">
    <property type="component" value="Unassembled WGS sequence"/>
</dbReference>
<dbReference type="AlphaFoldDB" id="A0AAW9RZX4"/>
<dbReference type="EMBL" id="JBDKWZ010000014">
    <property type="protein sequence ID" value="MEN7550452.1"/>
    <property type="molecule type" value="Genomic_DNA"/>
</dbReference>
<evidence type="ECO:0000313" key="1">
    <source>
        <dbReference type="EMBL" id="MEN7550452.1"/>
    </source>
</evidence>
<reference evidence="1 2" key="1">
    <citation type="submission" date="2024-04" db="EMBL/GenBank/DDBJ databases">
        <title>Novel genus in family Flammeovirgaceae.</title>
        <authorList>
            <person name="Nguyen T.H."/>
            <person name="Vuong T.Q."/>
            <person name="Le H."/>
            <person name="Kim S.-G."/>
        </authorList>
    </citation>
    <scope>NUCLEOTIDE SEQUENCE [LARGE SCALE GENOMIC DNA]</scope>
    <source>
        <strain evidence="1 2">JCM 23209</strain>
    </source>
</reference>
<evidence type="ECO:0008006" key="3">
    <source>
        <dbReference type="Google" id="ProtNLM"/>
    </source>
</evidence>
<accession>A0AAW9RZX4</accession>
<dbReference type="RefSeq" id="WP_346823234.1">
    <property type="nucleotide sequence ID" value="NZ_JBDKWZ010000014.1"/>
</dbReference>
<organism evidence="1 2">
    <name type="scientific">Rapidithrix thailandica</name>
    <dbReference type="NCBI Taxonomy" id="413964"/>
    <lineage>
        <taxon>Bacteria</taxon>
        <taxon>Pseudomonadati</taxon>
        <taxon>Bacteroidota</taxon>
        <taxon>Cytophagia</taxon>
        <taxon>Cytophagales</taxon>
        <taxon>Flammeovirgaceae</taxon>
        <taxon>Rapidithrix</taxon>
    </lineage>
</organism>
<sequence>MKIIHKLSLSLILLFFVQVLYAQYDPVIPNNRMPVSLEHNILFNATERYTVEINKSIISLEALFDGSFASHSSSEGISESNPLIITIKDLPRVHTYQVFIHGMGDM</sequence>
<name>A0AAW9RZX4_9BACT</name>
<proteinExistence type="predicted"/>
<protein>
    <recommendedName>
        <fullName evidence="3">DUF3244 domain-containing protein</fullName>
    </recommendedName>
</protein>
<comment type="caution">
    <text evidence="1">The sequence shown here is derived from an EMBL/GenBank/DDBJ whole genome shotgun (WGS) entry which is preliminary data.</text>
</comment>